<reference evidence="2" key="2">
    <citation type="submission" date="2021-04" db="EMBL/GenBank/DDBJ databases">
        <authorList>
            <person name="Gilroy R."/>
        </authorList>
    </citation>
    <scope>NUCLEOTIDE SEQUENCE</scope>
    <source>
        <strain evidence="2">MalCec1-1739</strain>
    </source>
</reference>
<evidence type="ECO:0008006" key="4">
    <source>
        <dbReference type="Google" id="ProtNLM"/>
    </source>
</evidence>
<reference evidence="2" key="1">
    <citation type="journal article" date="2021" name="PeerJ">
        <title>Extensive microbial diversity within the chicken gut microbiome revealed by metagenomics and culture.</title>
        <authorList>
            <person name="Gilroy R."/>
            <person name="Ravi A."/>
            <person name="Getino M."/>
            <person name="Pursley I."/>
            <person name="Horton D.L."/>
            <person name="Alikhan N.F."/>
            <person name="Baker D."/>
            <person name="Gharbi K."/>
            <person name="Hall N."/>
            <person name="Watson M."/>
            <person name="Adriaenssens E.M."/>
            <person name="Foster-Nyarko E."/>
            <person name="Jarju S."/>
            <person name="Secka A."/>
            <person name="Antonio M."/>
            <person name="Oren A."/>
            <person name="Chaudhuri R.R."/>
            <person name="La Ragione R."/>
            <person name="Hildebrand F."/>
            <person name="Pallen M.J."/>
        </authorList>
    </citation>
    <scope>NUCLEOTIDE SEQUENCE</scope>
    <source>
        <strain evidence="2">MalCec1-1739</strain>
    </source>
</reference>
<evidence type="ECO:0000256" key="1">
    <source>
        <dbReference type="SAM" id="SignalP"/>
    </source>
</evidence>
<dbReference type="EMBL" id="DWUP01000041">
    <property type="protein sequence ID" value="HJD52507.1"/>
    <property type="molecule type" value="Genomic_DNA"/>
</dbReference>
<feature type="signal peptide" evidence="1">
    <location>
        <begin position="1"/>
        <end position="20"/>
    </location>
</feature>
<accession>A0A9D2ZTX7</accession>
<organism evidence="2 3">
    <name type="scientific">Candidatus Avibacteroides avistercoris</name>
    <dbReference type="NCBI Taxonomy" id="2840690"/>
    <lineage>
        <taxon>Bacteria</taxon>
        <taxon>Pseudomonadati</taxon>
        <taxon>Bacteroidota</taxon>
        <taxon>Bacteroidia</taxon>
        <taxon>Bacteroidales</taxon>
        <taxon>Bacteroidaceae</taxon>
        <taxon>Bacteroidaceae incertae sedis</taxon>
        <taxon>Candidatus Avibacteroides</taxon>
    </lineage>
</organism>
<comment type="caution">
    <text evidence="2">The sequence shown here is derived from an EMBL/GenBank/DDBJ whole genome shotgun (WGS) entry which is preliminary data.</text>
</comment>
<dbReference type="AlphaFoldDB" id="A0A9D2ZTX7"/>
<evidence type="ECO:0000313" key="3">
    <source>
        <dbReference type="Proteomes" id="UP000787625"/>
    </source>
</evidence>
<evidence type="ECO:0000313" key="2">
    <source>
        <dbReference type="EMBL" id="HJD52507.1"/>
    </source>
</evidence>
<sequence length="385" mass="44148">MKKTLLLAAASLLTYTAAFAQNGKQMLETIEETNIGDNLIFYYYNSDELVDSIVAVDYYGTTSKVFTYNDDNQVERIDCYSYNSFEFEKYSYILYGYNDEGQKIWRQNWNVLPEGSWDDRYDAEITYAYNPDGSLLSQVTYLLYRNSNTYERMDSTVYRYSSGRLGRTDCYTGDGNLNSYYTYSYDPRGNMETELNYMSVDGTSSNVEVYSKRDYEYDRSGNLKEIVYYLANSSSEFSIPQDSTSYVYDTSVSADNLVYPIDPEEPEDYEPYLKSQLNGYSIYNLEEYDMKLALTQVFVYNWGDFHPLGVDKAMTAEGSDVKVYVSGGTAFILGLEDKGCDYAIYDMMGRTVLSGQLAGGTVDVCPLHDGYYILSVDGHNVKFRR</sequence>
<keyword evidence="1" id="KW-0732">Signal</keyword>
<dbReference type="Gene3D" id="2.40.128.720">
    <property type="match status" value="1"/>
</dbReference>
<name>A0A9D2ZTX7_9BACT</name>
<proteinExistence type="predicted"/>
<protein>
    <recommendedName>
        <fullName evidence="4">T9SS C-terminal target domain-containing protein</fullName>
    </recommendedName>
</protein>
<feature type="chain" id="PRO_5038723500" description="T9SS C-terminal target domain-containing protein" evidence="1">
    <location>
        <begin position="21"/>
        <end position="385"/>
    </location>
</feature>
<dbReference type="Proteomes" id="UP000787625">
    <property type="component" value="Unassembled WGS sequence"/>
</dbReference>
<gene>
    <name evidence="2" type="ORF">IAA93_02100</name>
</gene>